<sequence length="307" mass="34823">MLSLPLDLEREIFECTIRASPDDIGLRLRLSLVAWRVYTWVGAVIYENTSLLIPRDVERVLRLTHSMGPNFLAATVKTLCLGSRCAPYTRIASDETEPRLPDTTNVSRLLAECGGTRKLACYINFSYDDLPILDSIAQLHLCTLSLKLQYFNCLRERHPRSPWLIDLTHLELVYWGDRWAPNGPEHPLPASALSHLPSLTHIALIWGNDTIQESATRTLRADVCTILATCPLLRMLVIVVGDVDNEHPIYSRRAIFARHIQVQQDRRIVVTIAPTSDKNWTDIWVTAEGLAARNHDVSHYGRDLARM</sequence>
<comment type="caution">
    <text evidence="1">The sequence shown here is derived from an EMBL/GenBank/DDBJ whole genome shotgun (WGS) entry which is preliminary data.</text>
</comment>
<evidence type="ECO:0000313" key="1">
    <source>
        <dbReference type="EMBL" id="KAJ7727137.1"/>
    </source>
</evidence>
<reference evidence="1" key="1">
    <citation type="submission" date="2023-03" db="EMBL/GenBank/DDBJ databases">
        <title>Massive genome expansion in bonnet fungi (Mycena s.s.) driven by repeated elements and novel gene families across ecological guilds.</title>
        <authorList>
            <consortium name="Lawrence Berkeley National Laboratory"/>
            <person name="Harder C.B."/>
            <person name="Miyauchi S."/>
            <person name="Viragh M."/>
            <person name="Kuo A."/>
            <person name="Thoen E."/>
            <person name="Andreopoulos B."/>
            <person name="Lu D."/>
            <person name="Skrede I."/>
            <person name="Drula E."/>
            <person name="Henrissat B."/>
            <person name="Morin E."/>
            <person name="Kohler A."/>
            <person name="Barry K."/>
            <person name="LaButti K."/>
            <person name="Morin E."/>
            <person name="Salamov A."/>
            <person name="Lipzen A."/>
            <person name="Mereny Z."/>
            <person name="Hegedus B."/>
            <person name="Baldrian P."/>
            <person name="Stursova M."/>
            <person name="Weitz H."/>
            <person name="Taylor A."/>
            <person name="Grigoriev I.V."/>
            <person name="Nagy L.G."/>
            <person name="Martin F."/>
            <person name="Kauserud H."/>
        </authorList>
    </citation>
    <scope>NUCLEOTIDE SEQUENCE</scope>
    <source>
        <strain evidence="1">CBHHK188m</strain>
    </source>
</reference>
<evidence type="ECO:0000313" key="2">
    <source>
        <dbReference type="Proteomes" id="UP001215280"/>
    </source>
</evidence>
<accession>A0AAD7HS55</accession>
<keyword evidence="2" id="KW-1185">Reference proteome</keyword>
<proteinExistence type="predicted"/>
<protein>
    <submittedName>
        <fullName evidence="1">Uncharacterized protein</fullName>
    </submittedName>
</protein>
<organism evidence="1 2">
    <name type="scientific">Mycena maculata</name>
    <dbReference type="NCBI Taxonomy" id="230809"/>
    <lineage>
        <taxon>Eukaryota</taxon>
        <taxon>Fungi</taxon>
        <taxon>Dikarya</taxon>
        <taxon>Basidiomycota</taxon>
        <taxon>Agaricomycotina</taxon>
        <taxon>Agaricomycetes</taxon>
        <taxon>Agaricomycetidae</taxon>
        <taxon>Agaricales</taxon>
        <taxon>Marasmiineae</taxon>
        <taxon>Mycenaceae</taxon>
        <taxon>Mycena</taxon>
    </lineage>
</organism>
<name>A0AAD7HS55_9AGAR</name>
<dbReference type="AlphaFoldDB" id="A0AAD7HS55"/>
<gene>
    <name evidence="1" type="ORF">DFH07DRAFT_233545</name>
</gene>
<dbReference type="EMBL" id="JARJLG010000214">
    <property type="protein sequence ID" value="KAJ7727137.1"/>
    <property type="molecule type" value="Genomic_DNA"/>
</dbReference>
<dbReference type="Proteomes" id="UP001215280">
    <property type="component" value="Unassembled WGS sequence"/>
</dbReference>